<dbReference type="EMBL" id="MKGL01000039">
    <property type="protein sequence ID" value="RNF09959.1"/>
    <property type="molecule type" value="Genomic_DNA"/>
</dbReference>
<dbReference type="GO" id="GO:0005737">
    <property type="term" value="C:cytoplasm"/>
    <property type="evidence" value="ECO:0007669"/>
    <property type="project" value="TreeGrafter"/>
</dbReference>
<evidence type="ECO:0000256" key="3">
    <source>
        <dbReference type="PROSITE-ProRule" id="PRU10141"/>
    </source>
</evidence>
<sequence>MPPKRKQLQRHSGDRAGASQAARTKMARTAPSPVARRVATYTSSVQHGIGSFAQAARASPTSAVEAPGFRRQTKRLRIDHERDDIDEDVTLEQLGRQAYQVASPARQELAGASAPVVPAMSSFLLPSSSPNAAAAAVVETREGSRGGLSLRGTSTPPLLLTPRRARTTSPEHLLSGNFRTTPLLSSLGKVNGTQDSPPRQEHILYVSDDYKNNTTSERASIALSPAERPSTTLIRKAAATRPAVSPATLWICIDDDDDEEEEIKVISCQLSPAQPALHPEASALPPVSASAAAYLGSAAVAAASPSTTTATATTATATATPLPARREPIAGVLPPTFRPRKGPLQANKPPPRTLSPLPDGCFIYDDDFTDEDEEGNDEVGAYKGAGNGASQNLPSHPLKTWDKHLDVSMTTQVSFGTLPYHASQSYIIDDDDSDSSSSGCAKTQTNNKNSGFDELGEDLNHALDAALEMEQVVDDGSARTLRLPHLAPTDGPNLTASLQSDASSPVRSVRDFLFSSRRQASGDWSNASFSSLTPTMATSAKPTTTTTTKNNKTMVGEEEVDVEPKRAVERLCPLFEKRFTRKCFYDTVESVVSRLHCLDPGEFWQAFITAEYVGEGSFGIVWRCQTVDGDLVAVKSCPISFHSRGSIDDGFSVLREIAIMRFLNEHEVPYILPLHSAFFVPAREALPPDVVGAVEWKARVAREAEECERRKRLRRRPTRKWQQPLMQSEEGELKPSETETQLAERMRYEKVRLPRFLSISVEDAMECDATIFLVTELCDGDLENIERHDSITKGVAFSVSSALSAMHQLGLVHLDLKPSNILFAYENSPSQLQYHSQQWQQQREPSTVGTSASAPSSLSTPPSAGVMRVANAPTAGSVKFYLSDFGNCRIVGPGVMDEVTGVFGTLEYMDIRALEDKTCSRATDCYSLGATLYELIYSRRLYPPCKNPKCVSEDDHTRHCYIEAARQPVVLEPPPSASSQPMSILQKVMAGLLTLEPKERWTAERCRSFFLINSVTGPTNTPSK</sequence>
<dbReference type="PROSITE" id="PS00107">
    <property type="entry name" value="PROTEIN_KINASE_ATP"/>
    <property type="match status" value="1"/>
</dbReference>
<organism evidence="6 7">
    <name type="scientific">Trypanosoma rangeli</name>
    <dbReference type="NCBI Taxonomy" id="5698"/>
    <lineage>
        <taxon>Eukaryota</taxon>
        <taxon>Discoba</taxon>
        <taxon>Euglenozoa</taxon>
        <taxon>Kinetoplastea</taxon>
        <taxon>Metakinetoplastina</taxon>
        <taxon>Trypanosomatida</taxon>
        <taxon>Trypanosomatidae</taxon>
        <taxon>Trypanosoma</taxon>
        <taxon>Herpetosoma</taxon>
    </lineage>
</organism>
<dbReference type="InterPro" id="IPR017441">
    <property type="entry name" value="Protein_kinase_ATP_BS"/>
</dbReference>
<dbReference type="GeneID" id="40325731"/>
<feature type="compositionally biased region" description="Polar residues" evidence="4">
    <location>
        <begin position="523"/>
        <end position="532"/>
    </location>
</feature>
<dbReference type="Gene3D" id="1.10.510.10">
    <property type="entry name" value="Transferase(Phosphotransferase) domain 1"/>
    <property type="match status" value="1"/>
</dbReference>
<dbReference type="Pfam" id="PF00069">
    <property type="entry name" value="Pkinase"/>
    <property type="match status" value="2"/>
</dbReference>
<accession>A0A3R7L9V1</accession>
<dbReference type="Gene3D" id="3.30.200.20">
    <property type="entry name" value="Phosphorylase Kinase, domain 1"/>
    <property type="match status" value="1"/>
</dbReference>
<feature type="region of interest" description="Disordered" evidence="4">
    <location>
        <begin position="429"/>
        <end position="454"/>
    </location>
</feature>
<dbReference type="GO" id="GO:0004674">
    <property type="term" value="F:protein serine/threonine kinase activity"/>
    <property type="evidence" value="ECO:0007669"/>
    <property type="project" value="InterPro"/>
</dbReference>
<gene>
    <name evidence="6" type="ORF">TraAM80_01798</name>
</gene>
<evidence type="ECO:0000259" key="5">
    <source>
        <dbReference type="PROSITE" id="PS50011"/>
    </source>
</evidence>
<keyword evidence="7" id="KW-1185">Reference proteome</keyword>
<dbReference type="SUPFAM" id="SSF56112">
    <property type="entry name" value="Protein kinase-like (PK-like)"/>
    <property type="match status" value="1"/>
</dbReference>
<comment type="caution">
    <text evidence="6">The sequence shown here is derived from an EMBL/GenBank/DDBJ whole genome shotgun (WGS) entry which is preliminary data.</text>
</comment>
<proteinExistence type="predicted"/>
<evidence type="ECO:0000256" key="2">
    <source>
        <dbReference type="ARBA" id="ARBA00022840"/>
    </source>
</evidence>
<dbReference type="InterPro" id="IPR045269">
    <property type="entry name" value="Atg1-like"/>
</dbReference>
<evidence type="ECO:0000256" key="1">
    <source>
        <dbReference type="ARBA" id="ARBA00022741"/>
    </source>
</evidence>
<feature type="region of interest" description="Disordered" evidence="4">
    <location>
        <begin position="482"/>
        <end position="502"/>
    </location>
</feature>
<name>A0A3R7L9V1_TRYRA</name>
<feature type="region of interest" description="Disordered" evidence="4">
    <location>
        <begin position="1"/>
        <end position="36"/>
    </location>
</feature>
<dbReference type="Proteomes" id="UP000283634">
    <property type="component" value="Unassembled WGS sequence"/>
</dbReference>
<feature type="domain" description="Protein kinase" evidence="5">
    <location>
        <begin position="607"/>
        <end position="1010"/>
    </location>
</feature>
<feature type="region of interest" description="Disordered" evidence="4">
    <location>
        <begin position="143"/>
        <end position="162"/>
    </location>
</feature>
<evidence type="ECO:0000256" key="4">
    <source>
        <dbReference type="SAM" id="MobiDB-lite"/>
    </source>
</evidence>
<dbReference type="PANTHER" id="PTHR24348:SF68">
    <property type="entry name" value="SERINE_THREONINE-PROTEIN KINASE ATG1C"/>
    <property type="match status" value="1"/>
</dbReference>
<feature type="binding site" evidence="3">
    <location>
        <position position="635"/>
    </location>
    <ligand>
        <name>ATP</name>
        <dbReference type="ChEBI" id="CHEBI:30616"/>
    </ligand>
</feature>
<feature type="region of interest" description="Disordered" evidence="4">
    <location>
        <begin position="523"/>
        <end position="549"/>
    </location>
</feature>
<dbReference type="SMART" id="SM00220">
    <property type="entry name" value="S_TKc"/>
    <property type="match status" value="1"/>
</dbReference>
<feature type="region of interest" description="Disordered" evidence="4">
    <location>
        <begin position="718"/>
        <end position="738"/>
    </location>
</feature>
<dbReference type="PROSITE" id="PS50011">
    <property type="entry name" value="PROTEIN_KINASE_DOM"/>
    <property type="match status" value="1"/>
</dbReference>
<dbReference type="OMA" id="MECDATI"/>
<feature type="compositionally biased region" description="Low complexity" evidence="4">
    <location>
        <begin position="304"/>
        <end position="320"/>
    </location>
</feature>
<feature type="region of interest" description="Disordered" evidence="4">
    <location>
        <begin position="304"/>
        <end position="359"/>
    </location>
</feature>
<dbReference type="InterPro" id="IPR000719">
    <property type="entry name" value="Prot_kinase_dom"/>
</dbReference>
<dbReference type="PROSITE" id="PS00108">
    <property type="entry name" value="PROTEIN_KINASE_ST"/>
    <property type="match status" value="1"/>
</dbReference>
<keyword evidence="6" id="KW-0808">Transferase</keyword>
<keyword evidence="2 3" id="KW-0067">ATP-binding</keyword>
<dbReference type="GO" id="GO:0010506">
    <property type="term" value="P:regulation of autophagy"/>
    <property type="evidence" value="ECO:0007669"/>
    <property type="project" value="InterPro"/>
</dbReference>
<evidence type="ECO:0000313" key="6">
    <source>
        <dbReference type="EMBL" id="RNF09959.1"/>
    </source>
</evidence>
<dbReference type="InterPro" id="IPR008271">
    <property type="entry name" value="Ser/Thr_kinase_AS"/>
</dbReference>
<feature type="compositionally biased region" description="Low complexity" evidence="4">
    <location>
        <begin position="533"/>
        <end position="549"/>
    </location>
</feature>
<dbReference type="OrthoDB" id="4062651at2759"/>
<feature type="region of interest" description="Disordered" evidence="4">
    <location>
        <begin position="834"/>
        <end position="863"/>
    </location>
</feature>
<feature type="compositionally biased region" description="Polar residues" evidence="4">
    <location>
        <begin position="492"/>
        <end position="502"/>
    </location>
</feature>
<dbReference type="RefSeq" id="XP_029241269.1">
    <property type="nucleotide sequence ID" value="XM_029378826.1"/>
</dbReference>
<reference evidence="6 7" key="1">
    <citation type="journal article" date="2018" name="BMC Genomics">
        <title>Genomic comparison of Trypanosoma conorhini and Trypanosoma rangeli to Trypanosoma cruzi strains of high and low virulence.</title>
        <authorList>
            <person name="Bradwell K.R."/>
            <person name="Koparde V.N."/>
            <person name="Matveyev A.V."/>
            <person name="Serrano M.G."/>
            <person name="Alves J.M."/>
            <person name="Parikh H."/>
            <person name="Huang B."/>
            <person name="Lee V."/>
            <person name="Espinosa-Alvarez O."/>
            <person name="Ortiz P.A."/>
            <person name="Costa-Martins A.G."/>
            <person name="Teixeira M.M."/>
            <person name="Buck G.A."/>
        </authorList>
    </citation>
    <scope>NUCLEOTIDE SEQUENCE [LARGE SCALE GENOMIC DNA]</scope>
    <source>
        <strain evidence="6 7">AM80</strain>
    </source>
</reference>
<dbReference type="VEuPathDB" id="TriTrypDB:TRSC58_05791"/>
<dbReference type="InterPro" id="IPR011009">
    <property type="entry name" value="Kinase-like_dom_sf"/>
</dbReference>
<protein>
    <recommendedName>
        <fullName evidence="5">Protein kinase domain-containing protein</fullName>
    </recommendedName>
</protein>
<dbReference type="AlphaFoldDB" id="A0A3R7L9V1"/>
<feature type="compositionally biased region" description="Polar residues" evidence="4">
    <location>
        <begin position="439"/>
        <end position="450"/>
    </location>
</feature>
<dbReference type="GO" id="GO:0005524">
    <property type="term" value="F:ATP binding"/>
    <property type="evidence" value="ECO:0007669"/>
    <property type="project" value="UniProtKB-UniRule"/>
</dbReference>
<evidence type="ECO:0000313" key="7">
    <source>
        <dbReference type="Proteomes" id="UP000283634"/>
    </source>
</evidence>
<feature type="compositionally biased region" description="Low complexity" evidence="4">
    <location>
        <begin position="850"/>
        <end position="863"/>
    </location>
</feature>
<keyword evidence="1 3" id="KW-0547">Nucleotide-binding</keyword>
<dbReference type="PANTHER" id="PTHR24348">
    <property type="entry name" value="SERINE/THREONINE-PROTEIN KINASE UNC-51-RELATED"/>
    <property type="match status" value="1"/>
</dbReference>